<dbReference type="Gene3D" id="1.10.340.70">
    <property type="match status" value="1"/>
</dbReference>
<organism evidence="1 2">
    <name type="scientific">Paramuricea clavata</name>
    <name type="common">Red gorgonian</name>
    <name type="synonym">Violescent sea-whip</name>
    <dbReference type="NCBI Taxonomy" id="317549"/>
    <lineage>
        <taxon>Eukaryota</taxon>
        <taxon>Metazoa</taxon>
        <taxon>Cnidaria</taxon>
        <taxon>Anthozoa</taxon>
        <taxon>Octocorallia</taxon>
        <taxon>Malacalcyonacea</taxon>
        <taxon>Plexauridae</taxon>
        <taxon>Paramuricea</taxon>
    </lineage>
</organism>
<dbReference type="FunFam" id="1.10.340.70:FF:000003">
    <property type="entry name" value="Protein CBG25708"/>
    <property type="match status" value="1"/>
</dbReference>
<dbReference type="PANTHER" id="PTHR37984:SF8">
    <property type="entry name" value="CCHC-TYPE DOMAIN-CONTAINING PROTEIN"/>
    <property type="match status" value="1"/>
</dbReference>
<dbReference type="Pfam" id="PF17921">
    <property type="entry name" value="Integrase_H2C2"/>
    <property type="match status" value="1"/>
</dbReference>
<evidence type="ECO:0000313" key="2">
    <source>
        <dbReference type="Proteomes" id="UP001152795"/>
    </source>
</evidence>
<evidence type="ECO:0000313" key="1">
    <source>
        <dbReference type="EMBL" id="CAB4031972.1"/>
    </source>
</evidence>
<sequence length="441" mass="51384">MLEGLDGVECIADDILVWGEDTRQHNQRLRAVLDRCRERNLKLNREKCKTQRTQLTYVGHLLTADGLQPDTEKVRAIQQMPEPVDKSGVMRFMGMVQYLAKFIPNLSEISAPLRSLVESKTQWHWEEPQKESFRQLKSLVASTPVLRYYDVNSPVTLSVDASSQGLGAVIMQEQQPIAYASRALTSTQQRYAQIEKELLAVVYGCNKFHQYIYGQTIKVETDHKPLEAIFRKPLHQTPLRLQRMLLQFQRYSMEVVYKPGKEMYLPDTLSRAYLNEEKEDLLDEELEVSLLDLDLPVSPAKLKEFQDATEQDTALQHLKTVVLHGWPDRKNQVHPDIREFWSYQNELTYMHQLLFRNLKLIVPKVLRDEMLKRIHQAHLEIVKCKQRAREILFWPGMGTEIEEMVSKCPTCNENRNSNAKQPLIPHEIPDRPWAKIAVDLF</sequence>
<name>A0A7D9JKU3_PARCT</name>
<dbReference type="FunFam" id="3.10.20.370:FF:000001">
    <property type="entry name" value="Retrovirus-related Pol polyprotein from transposon 17.6-like protein"/>
    <property type="match status" value="1"/>
</dbReference>
<keyword evidence="2" id="KW-1185">Reference proteome</keyword>
<protein>
    <submittedName>
        <fullName evidence="1">Uncharacterized protein</fullName>
    </submittedName>
</protein>
<dbReference type="InterPro" id="IPR000477">
    <property type="entry name" value="RT_dom"/>
</dbReference>
<proteinExistence type="predicted"/>
<dbReference type="Pfam" id="PF17919">
    <property type="entry name" value="RT_RNaseH_2"/>
    <property type="match status" value="1"/>
</dbReference>
<comment type="caution">
    <text evidence="1">The sequence shown here is derived from an EMBL/GenBank/DDBJ whole genome shotgun (WGS) entry which is preliminary data.</text>
</comment>
<dbReference type="InterPro" id="IPR050951">
    <property type="entry name" value="Retrovirus_Pol_polyprotein"/>
</dbReference>
<dbReference type="Gene3D" id="3.30.70.270">
    <property type="match status" value="2"/>
</dbReference>
<dbReference type="InterPro" id="IPR043502">
    <property type="entry name" value="DNA/RNA_pol_sf"/>
</dbReference>
<dbReference type="Proteomes" id="UP001152795">
    <property type="component" value="Unassembled WGS sequence"/>
</dbReference>
<dbReference type="AlphaFoldDB" id="A0A7D9JKU3"/>
<dbReference type="FunFam" id="3.30.70.270:FF:000026">
    <property type="entry name" value="Transposon Ty3-G Gag-Pol polyprotein"/>
    <property type="match status" value="1"/>
</dbReference>
<dbReference type="CDD" id="cd09274">
    <property type="entry name" value="RNase_HI_RT_Ty3"/>
    <property type="match status" value="1"/>
</dbReference>
<dbReference type="InterPro" id="IPR041588">
    <property type="entry name" value="Integrase_H2C2"/>
</dbReference>
<dbReference type="InterPro" id="IPR041577">
    <property type="entry name" value="RT_RNaseH_2"/>
</dbReference>
<dbReference type="Pfam" id="PF00078">
    <property type="entry name" value="RVT_1"/>
    <property type="match status" value="1"/>
</dbReference>
<dbReference type="SUPFAM" id="SSF56672">
    <property type="entry name" value="DNA/RNA polymerases"/>
    <property type="match status" value="1"/>
</dbReference>
<accession>A0A7D9JKU3</accession>
<dbReference type="PROSITE" id="PS50878">
    <property type="entry name" value="RT_POL"/>
    <property type="match status" value="1"/>
</dbReference>
<dbReference type="EMBL" id="CACRXK020018022">
    <property type="protein sequence ID" value="CAB4031972.1"/>
    <property type="molecule type" value="Genomic_DNA"/>
</dbReference>
<reference evidence="1" key="1">
    <citation type="submission" date="2020-04" db="EMBL/GenBank/DDBJ databases">
        <authorList>
            <person name="Alioto T."/>
            <person name="Alioto T."/>
            <person name="Gomez Garrido J."/>
        </authorList>
    </citation>
    <scope>NUCLEOTIDE SEQUENCE</scope>
    <source>
        <strain evidence="1">A484AB</strain>
    </source>
</reference>
<dbReference type="PANTHER" id="PTHR37984">
    <property type="entry name" value="PROTEIN CBG26694"/>
    <property type="match status" value="1"/>
</dbReference>
<dbReference type="InterPro" id="IPR043128">
    <property type="entry name" value="Rev_trsase/Diguanyl_cyclase"/>
</dbReference>
<feature type="non-terminal residue" evidence="1">
    <location>
        <position position="441"/>
    </location>
</feature>
<gene>
    <name evidence="1" type="ORF">PACLA_8A056253</name>
</gene>
<dbReference type="OrthoDB" id="5966473at2759"/>